<sequence>MQAYKRTGNKWSVNELLQLEREYELLELNIQDIAVKHQRTVQAILYKLEAEGFIESWNEARGLNEWRSEKKYEEDDEDDEDDEEQQLTENNNDDVSGGLSEIDNLTERVWSLETSVGEIRTMVKQMFDKMVETKTNTKKRTKLRTY</sequence>
<evidence type="ECO:0000313" key="2">
    <source>
        <dbReference type="EMBL" id="QHT90956.1"/>
    </source>
</evidence>
<feature type="compositionally biased region" description="Acidic residues" evidence="1">
    <location>
        <begin position="74"/>
        <end position="86"/>
    </location>
</feature>
<dbReference type="EMBL" id="MN740161">
    <property type="protein sequence ID" value="QHT90956.1"/>
    <property type="molecule type" value="Genomic_DNA"/>
</dbReference>
<dbReference type="AlphaFoldDB" id="A0A6C0IEU8"/>
<feature type="region of interest" description="Disordered" evidence="1">
    <location>
        <begin position="68"/>
        <end position="100"/>
    </location>
</feature>
<evidence type="ECO:0000256" key="1">
    <source>
        <dbReference type="SAM" id="MobiDB-lite"/>
    </source>
</evidence>
<accession>A0A6C0IEU8</accession>
<reference evidence="2" key="1">
    <citation type="journal article" date="2020" name="Nature">
        <title>Giant virus diversity and host interactions through global metagenomics.</title>
        <authorList>
            <person name="Schulz F."/>
            <person name="Roux S."/>
            <person name="Paez-Espino D."/>
            <person name="Jungbluth S."/>
            <person name="Walsh D.A."/>
            <person name="Denef V.J."/>
            <person name="McMahon K.D."/>
            <person name="Konstantinidis K.T."/>
            <person name="Eloe-Fadrosh E.A."/>
            <person name="Kyrpides N.C."/>
            <person name="Woyke T."/>
        </authorList>
    </citation>
    <scope>NUCLEOTIDE SEQUENCE</scope>
    <source>
        <strain evidence="2">GVMAG-M-3300023184-72</strain>
    </source>
</reference>
<name>A0A6C0IEU8_9ZZZZ</name>
<proteinExistence type="predicted"/>
<organism evidence="2">
    <name type="scientific">viral metagenome</name>
    <dbReference type="NCBI Taxonomy" id="1070528"/>
    <lineage>
        <taxon>unclassified sequences</taxon>
        <taxon>metagenomes</taxon>
        <taxon>organismal metagenomes</taxon>
    </lineage>
</organism>
<protein>
    <submittedName>
        <fullName evidence="2">Uncharacterized protein</fullName>
    </submittedName>
</protein>